<dbReference type="PANTHER" id="PTHR33926">
    <property type="entry name" value="PROTEIN TIC 22, CHLOROPLASTIC"/>
    <property type="match status" value="1"/>
</dbReference>
<evidence type="ECO:0000256" key="5">
    <source>
        <dbReference type="SAM" id="SignalP"/>
    </source>
</evidence>
<comment type="caution">
    <text evidence="6">The sequence shown here is derived from an EMBL/GenBank/DDBJ whole genome shotgun (WGS) entry which is preliminary data.</text>
</comment>
<keyword evidence="7" id="KW-1185">Reference proteome</keyword>
<feature type="compositionally biased region" description="Acidic residues" evidence="4">
    <location>
        <begin position="344"/>
        <end position="354"/>
    </location>
</feature>
<dbReference type="PANTHER" id="PTHR33926:SF4">
    <property type="entry name" value="PROTEIN TIC 22, CHLOROPLASTIC"/>
    <property type="match status" value="1"/>
</dbReference>
<keyword evidence="5" id="KW-0732">Signal</keyword>
<dbReference type="EMBL" id="JABMIG020000264">
    <property type="protein sequence ID" value="KAL3783299.1"/>
    <property type="molecule type" value="Genomic_DNA"/>
</dbReference>
<gene>
    <name evidence="6" type="ORF">HJC23_007968</name>
</gene>
<keyword evidence="3" id="KW-0934">Plastid</keyword>
<accession>A0ABD3P6N9</accession>
<dbReference type="InterPro" id="IPR007378">
    <property type="entry name" value="Tic22-like"/>
</dbReference>
<sequence>MLAPLLFSLLPCLLIGNILILTSLSAPEGRLPLYSIPSSSATPCSSALRQSLFGIRGGGFFGFGKRSKHSGSGGDDDGSTPKRFPALSEEEIEEKLNVPIFGITDLNGNGVILSDGGNHVFHFFFSRHMAEAASKAVAAANVGAPELKVSTFHLGKCWFRLITNSGSKMFKLQKCGNDSGKETTKPIHFRLVPNMKDLMGARILTGLKPGDIENLKNAVETPNPEKALSIIHKANTQAGGFTAPFDQVPVFAIAQMRVRRKDENGNPSGEAMLPMHLSTKTMTQTWNEFIQHSPQFHDADATLQLVELHNLVKMMQADSDFDFRNVVFITPSYDQDSKTKDQTSDEDDSDDDGGGGDNGMKAPDSHYDEISVESFVSYSDHALAGVQT</sequence>
<evidence type="ECO:0000256" key="3">
    <source>
        <dbReference type="ARBA" id="ARBA00022640"/>
    </source>
</evidence>
<evidence type="ECO:0000313" key="7">
    <source>
        <dbReference type="Proteomes" id="UP001516023"/>
    </source>
</evidence>
<feature type="region of interest" description="Disordered" evidence="4">
    <location>
        <begin position="334"/>
        <end position="366"/>
    </location>
</feature>
<feature type="signal peptide" evidence="5">
    <location>
        <begin position="1"/>
        <end position="25"/>
    </location>
</feature>
<feature type="chain" id="PRO_5044847462" evidence="5">
    <location>
        <begin position="26"/>
        <end position="388"/>
    </location>
</feature>
<evidence type="ECO:0000313" key="6">
    <source>
        <dbReference type="EMBL" id="KAL3783299.1"/>
    </source>
</evidence>
<evidence type="ECO:0000256" key="1">
    <source>
        <dbReference type="ARBA" id="ARBA00004229"/>
    </source>
</evidence>
<name>A0ABD3P6N9_9STRA</name>
<dbReference type="GO" id="GO:0009507">
    <property type="term" value="C:chloroplast"/>
    <property type="evidence" value="ECO:0007669"/>
    <property type="project" value="UniProtKB-SubCell"/>
</dbReference>
<proteinExistence type="predicted"/>
<comment type="subcellular location">
    <subcellularLocation>
        <location evidence="1">Plastid</location>
        <location evidence="1">Chloroplast</location>
    </subcellularLocation>
</comment>
<evidence type="ECO:0000256" key="4">
    <source>
        <dbReference type="SAM" id="MobiDB-lite"/>
    </source>
</evidence>
<protein>
    <submittedName>
        <fullName evidence="6">Uncharacterized protein</fullName>
    </submittedName>
</protein>
<dbReference type="AlphaFoldDB" id="A0ABD3P6N9"/>
<organism evidence="6 7">
    <name type="scientific">Cyclotella cryptica</name>
    <dbReference type="NCBI Taxonomy" id="29204"/>
    <lineage>
        <taxon>Eukaryota</taxon>
        <taxon>Sar</taxon>
        <taxon>Stramenopiles</taxon>
        <taxon>Ochrophyta</taxon>
        <taxon>Bacillariophyta</taxon>
        <taxon>Coscinodiscophyceae</taxon>
        <taxon>Thalassiosirophycidae</taxon>
        <taxon>Stephanodiscales</taxon>
        <taxon>Stephanodiscaceae</taxon>
        <taxon>Cyclotella</taxon>
    </lineage>
</organism>
<keyword evidence="2" id="KW-0150">Chloroplast</keyword>
<dbReference type="Gene3D" id="3.40.1350.100">
    <property type="match status" value="1"/>
</dbReference>
<reference evidence="6 7" key="1">
    <citation type="journal article" date="2020" name="G3 (Bethesda)">
        <title>Improved Reference Genome for Cyclotella cryptica CCMP332, a Model for Cell Wall Morphogenesis, Salinity Adaptation, and Lipid Production in Diatoms (Bacillariophyta).</title>
        <authorList>
            <person name="Roberts W.R."/>
            <person name="Downey K.M."/>
            <person name="Ruck E.C."/>
            <person name="Traller J.C."/>
            <person name="Alverson A.J."/>
        </authorList>
    </citation>
    <scope>NUCLEOTIDE SEQUENCE [LARGE SCALE GENOMIC DNA]</scope>
    <source>
        <strain evidence="6 7">CCMP332</strain>
    </source>
</reference>
<evidence type="ECO:0000256" key="2">
    <source>
        <dbReference type="ARBA" id="ARBA00022528"/>
    </source>
</evidence>
<dbReference type="Proteomes" id="UP001516023">
    <property type="component" value="Unassembled WGS sequence"/>
</dbReference>